<dbReference type="EMBL" id="ASPP01014817">
    <property type="protein sequence ID" value="ETO18504.1"/>
    <property type="molecule type" value="Genomic_DNA"/>
</dbReference>
<organism evidence="3 4">
    <name type="scientific">Reticulomyxa filosa</name>
    <dbReference type="NCBI Taxonomy" id="46433"/>
    <lineage>
        <taxon>Eukaryota</taxon>
        <taxon>Sar</taxon>
        <taxon>Rhizaria</taxon>
        <taxon>Retaria</taxon>
        <taxon>Foraminifera</taxon>
        <taxon>Monothalamids</taxon>
        <taxon>Reticulomyxidae</taxon>
        <taxon>Reticulomyxa</taxon>
    </lineage>
</organism>
<comment type="caution">
    <text evidence="3">The sequence shown here is derived from an EMBL/GenBank/DDBJ whole genome shotgun (WGS) entry which is preliminary data.</text>
</comment>
<evidence type="ECO:0000256" key="1">
    <source>
        <dbReference type="SAM" id="Coils"/>
    </source>
</evidence>
<evidence type="ECO:0000313" key="4">
    <source>
        <dbReference type="Proteomes" id="UP000023152"/>
    </source>
</evidence>
<dbReference type="Proteomes" id="UP000023152">
    <property type="component" value="Unassembled WGS sequence"/>
</dbReference>
<feature type="compositionally biased region" description="Basic and acidic residues" evidence="2">
    <location>
        <begin position="108"/>
        <end position="121"/>
    </location>
</feature>
<feature type="compositionally biased region" description="Polar residues" evidence="2">
    <location>
        <begin position="97"/>
        <end position="107"/>
    </location>
</feature>
<keyword evidence="4" id="KW-1185">Reference proteome</keyword>
<accession>X6MXG4</accession>
<keyword evidence="1" id="KW-0175">Coiled coil</keyword>
<feature type="region of interest" description="Disordered" evidence="2">
    <location>
        <begin position="90"/>
        <end position="134"/>
    </location>
</feature>
<evidence type="ECO:0000256" key="2">
    <source>
        <dbReference type="SAM" id="MobiDB-lite"/>
    </source>
</evidence>
<dbReference type="AlphaFoldDB" id="X6MXG4"/>
<gene>
    <name evidence="3" type="ORF">RFI_18761</name>
</gene>
<name>X6MXG4_RETFI</name>
<sequence>MFYQKESSPQTNFVIRPTQALLHSAAPEMDMDVSPLLTTEYNSLPAPFPMAPSIQKKKPVIGSEDAAEQQQKITSQVMAPMTFASVAMQHHLKAQRADTQQAASANESDQKKEDRTYRESKTLQIPSKRKTKKSSMARLNFGLGLINDLEHGHEQHDAIHNEVNVSDDLYSSLMGRLQSEKLSMELQKGAVAVSTSGQTPQNGNKFANLLQEYQTFQKEFVSSMTILQREKKELHRKLKEAEKEEKSAIDILQQITVDHASLENRIRPQMKQLLYQQTRLEQRLNYKLDQLSPQQLNAMMNDLSYYQKYIKELNQTLQQMNVVRTQFVNSIRECMQTKTSIEQSLRQNQDRIERLQQQTQTRMAQFVGSIKQLMPQPQTTPNGSEKALSAKSGDSLVQVLSAEDEKLTHDFELLAFRLSTIPVVDYVNRLIEICQLSFIYQQDKLKDFFEYFVRFSIQTFIEISFAHSCFVNKNEKAIADQLPRIETIKFIAELTPGDLKNKEPYESSLRKELAVIQEYLDLLPDRDMVVSHVARHLSANVIHCSEIDAAQDSQIPMLAKQRVKEWVATILGPSQSTTKGEKNKTRTRPLLYHTKNNPDARVDSTQAAIIVLNYAFGVYPL</sequence>
<feature type="coiled-coil region" evidence="1">
    <location>
        <begin position="224"/>
        <end position="251"/>
    </location>
</feature>
<reference evidence="3 4" key="1">
    <citation type="journal article" date="2013" name="Curr. Biol.">
        <title>The Genome of the Foraminiferan Reticulomyxa filosa.</title>
        <authorList>
            <person name="Glockner G."/>
            <person name="Hulsmann N."/>
            <person name="Schleicher M."/>
            <person name="Noegel A.A."/>
            <person name="Eichinger L."/>
            <person name="Gallinger C."/>
            <person name="Pawlowski J."/>
            <person name="Sierra R."/>
            <person name="Euteneuer U."/>
            <person name="Pillet L."/>
            <person name="Moustafa A."/>
            <person name="Platzer M."/>
            <person name="Groth M."/>
            <person name="Szafranski K."/>
            <person name="Schliwa M."/>
        </authorList>
    </citation>
    <scope>NUCLEOTIDE SEQUENCE [LARGE SCALE GENOMIC DNA]</scope>
</reference>
<protein>
    <submittedName>
        <fullName evidence="3">Uncharacterized protein</fullName>
    </submittedName>
</protein>
<proteinExistence type="predicted"/>
<evidence type="ECO:0000313" key="3">
    <source>
        <dbReference type="EMBL" id="ETO18504.1"/>
    </source>
</evidence>